<name>A0A5B9PBN9_9BACT</name>
<dbReference type="KEGG" id="mff:MFFC18_22020"/>
<dbReference type="RefSeq" id="WP_075081569.1">
    <property type="nucleotide sequence ID" value="NZ_CP042912.1"/>
</dbReference>
<dbReference type="OrthoDB" id="292785at2"/>
<feature type="transmembrane region" description="Helical" evidence="1">
    <location>
        <begin position="444"/>
        <end position="466"/>
    </location>
</feature>
<reference evidence="2 3" key="1">
    <citation type="submission" date="2019-08" db="EMBL/GenBank/DDBJ databases">
        <title>Deep-cultivation of Planctomycetes and their phenomic and genomic characterization uncovers novel biology.</title>
        <authorList>
            <person name="Wiegand S."/>
            <person name="Jogler M."/>
            <person name="Boedeker C."/>
            <person name="Pinto D."/>
            <person name="Vollmers J."/>
            <person name="Rivas-Marin E."/>
            <person name="Kohn T."/>
            <person name="Peeters S.H."/>
            <person name="Heuer A."/>
            <person name="Rast P."/>
            <person name="Oberbeckmann S."/>
            <person name="Bunk B."/>
            <person name="Jeske O."/>
            <person name="Meyerdierks A."/>
            <person name="Storesund J.E."/>
            <person name="Kallscheuer N."/>
            <person name="Luecker S."/>
            <person name="Lage O.M."/>
            <person name="Pohl T."/>
            <person name="Merkel B.J."/>
            <person name="Hornburger P."/>
            <person name="Mueller R.-W."/>
            <person name="Bruemmer F."/>
            <person name="Labrenz M."/>
            <person name="Spormann A.M."/>
            <person name="Op den Camp H."/>
            <person name="Overmann J."/>
            <person name="Amann R."/>
            <person name="Jetten M.S.M."/>
            <person name="Mascher T."/>
            <person name="Medema M.H."/>
            <person name="Devos D.P."/>
            <person name="Kaster A.-K."/>
            <person name="Ovreas L."/>
            <person name="Rohde M."/>
            <person name="Galperin M.Y."/>
            <person name="Jogler C."/>
        </authorList>
    </citation>
    <scope>NUCLEOTIDE SEQUENCE [LARGE SCALE GENOMIC DNA]</scope>
    <source>
        <strain evidence="2 3">FC18</strain>
    </source>
</reference>
<feature type="transmembrane region" description="Helical" evidence="1">
    <location>
        <begin position="106"/>
        <end position="125"/>
    </location>
</feature>
<feature type="transmembrane region" description="Helical" evidence="1">
    <location>
        <begin position="419"/>
        <end position="438"/>
    </location>
</feature>
<evidence type="ECO:0008006" key="4">
    <source>
        <dbReference type="Google" id="ProtNLM"/>
    </source>
</evidence>
<evidence type="ECO:0000256" key="1">
    <source>
        <dbReference type="SAM" id="Phobius"/>
    </source>
</evidence>
<feature type="transmembrane region" description="Helical" evidence="1">
    <location>
        <begin position="197"/>
        <end position="216"/>
    </location>
</feature>
<keyword evidence="1" id="KW-0812">Transmembrane</keyword>
<feature type="transmembrane region" description="Helical" evidence="1">
    <location>
        <begin position="67"/>
        <end position="86"/>
    </location>
</feature>
<gene>
    <name evidence="2" type="ORF">MFFC18_22020</name>
</gene>
<dbReference type="EMBL" id="CP042912">
    <property type="protein sequence ID" value="QEG22322.1"/>
    <property type="molecule type" value="Genomic_DNA"/>
</dbReference>
<dbReference type="AlphaFoldDB" id="A0A5B9PBN9"/>
<dbReference type="STRING" id="980251.GCA_001642875_00105"/>
<dbReference type="NCBIfam" id="TIGR04370">
    <property type="entry name" value="glyco_rpt_poly"/>
    <property type="match status" value="1"/>
</dbReference>
<feature type="transmembrane region" description="Helical" evidence="1">
    <location>
        <begin position="145"/>
        <end position="166"/>
    </location>
</feature>
<dbReference type="Proteomes" id="UP000322214">
    <property type="component" value="Chromosome"/>
</dbReference>
<accession>A0A5B9PBN9</accession>
<feature type="transmembrane region" description="Helical" evidence="1">
    <location>
        <begin position="228"/>
        <end position="248"/>
    </location>
</feature>
<evidence type="ECO:0000313" key="3">
    <source>
        <dbReference type="Proteomes" id="UP000322214"/>
    </source>
</evidence>
<feature type="transmembrane region" description="Helical" evidence="1">
    <location>
        <begin position="35"/>
        <end position="55"/>
    </location>
</feature>
<feature type="transmembrane region" description="Helical" evidence="1">
    <location>
        <begin position="12"/>
        <end position="29"/>
    </location>
</feature>
<protein>
    <recommendedName>
        <fullName evidence="4">Oligosaccharide repeat unit polymerase</fullName>
    </recommendedName>
</protein>
<keyword evidence="1" id="KW-0472">Membrane</keyword>
<organism evidence="2 3">
    <name type="scientific">Mariniblastus fucicola</name>
    <dbReference type="NCBI Taxonomy" id="980251"/>
    <lineage>
        <taxon>Bacteria</taxon>
        <taxon>Pseudomonadati</taxon>
        <taxon>Planctomycetota</taxon>
        <taxon>Planctomycetia</taxon>
        <taxon>Pirellulales</taxon>
        <taxon>Pirellulaceae</taxon>
        <taxon>Mariniblastus</taxon>
    </lineage>
</organism>
<feature type="transmembrane region" description="Helical" evidence="1">
    <location>
        <begin position="276"/>
        <end position="295"/>
    </location>
</feature>
<keyword evidence="1" id="KW-1133">Transmembrane helix</keyword>
<feature type="transmembrane region" description="Helical" evidence="1">
    <location>
        <begin position="388"/>
        <end position="407"/>
    </location>
</feature>
<sequence length="493" mass="53806">MNRTVVVNNWQRIVIVLIGMLASVFWIMAMSRDQSYFFVAAGVSILLFGLLPILAIKEFDWFCPWSALILAILYGCTLPSICMTYNLPNEEFVSENILLHQPVDHFVKPTLMLMGAIFCIGVGYFGYPARERVINIGRVVNPARLLPICAVCGGIAFLAFAAYFVLNGGLSGGLSSKRGTITTIDVGADTGFSQHGYLRQFAKLGNIALLLLAAYWSKFHVRAGSGTGFVRFMILGALLLLSVAFPFYSSSRAGVVWVVIGFIGVLYYMQQKIVSIKSIAIVSVILIMVMFSTVVRNDGGETHSAADRIGRLLLNRHGPDIAVTSHIVQNIPHKLEYKHGETIAVWLLAPVPRELYPAKPLIHSGPVIGQTLYGLNVSGVPPGMVAELYWNFHILGVIFGCVIFGVYMKITYQTCKNLVADPVLVIPIYIYAVFPIAFKAVTHSIGPAVIMPCVELVTVCFIVYVVSVTAQFAPAQSQPVSNPAFGDSQVSVT</sequence>
<feature type="transmembrane region" description="Helical" evidence="1">
    <location>
        <begin position="254"/>
        <end position="269"/>
    </location>
</feature>
<proteinExistence type="predicted"/>
<keyword evidence="3" id="KW-1185">Reference proteome</keyword>
<evidence type="ECO:0000313" key="2">
    <source>
        <dbReference type="EMBL" id="QEG22322.1"/>
    </source>
</evidence>